<accession>A0A820V2H2</accession>
<dbReference type="AlphaFoldDB" id="A0A820V2H2"/>
<evidence type="ECO:0000313" key="2">
    <source>
        <dbReference type="Proteomes" id="UP000663862"/>
    </source>
</evidence>
<proteinExistence type="predicted"/>
<evidence type="ECO:0008006" key="3">
    <source>
        <dbReference type="Google" id="ProtNLM"/>
    </source>
</evidence>
<organism evidence="1 2">
    <name type="scientific">Rotaria socialis</name>
    <dbReference type="NCBI Taxonomy" id="392032"/>
    <lineage>
        <taxon>Eukaryota</taxon>
        <taxon>Metazoa</taxon>
        <taxon>Spiralia</taxon>
        <taxon>Gnathifera</taxon>
        <taxon>Rotifera</taxon>
        <taxon>Eurotatoria</taxon>
        <taxon>Bdelloidea</taxon>
        <taxon>Philodinida</taxon>
        <taxon>Philodinidae</taxon>
        <taxon>Rotaria</taxon>
    </lineage>
</organism>
<dbReference type="EMBL" id="CAJOBQ010001521">
    <property type="protein sequence ID" value="CAF4494424.1"/>
    <property type="molecule type" value="Genomic_DNA"/>
</dbReference>
<sequence length="578" mass="68442">MIRNSIINHSRWFLFPSFFVRYLSNQNRSIVKNFDKKLFDYFYACRLKEFNNNREQMSDHIRTHIESILKTSSALNYLISLNSTNQQQLLSLTISIEQLRDILFFAYEHNIKLNLIVKHLIQCVSSNANHKLDSNLFIELMNLLVLHQQKYYDITTKDPNEILQKFINHLELSLTKDQIKTISLTDLSLLCSAMYRLQISLKNVNLLDYIAQYLIDDEKKKYLSAVDKQNFIKMLTLSNYGEKTVAESLANRFNQSFEQHMRPNLHLLSYEIVRMTMRIGIYFSMFRFYSDRFFENCWKLIELESNSSMPSYRAKDIIQIMNTLIYMGYIRKTSLKYLDLIRTHQQMNQFNGKSERLVDVLAPLAMINCFPEDLLEQLFTKENLNRLTESRMKEKLFFISQSYRIVCASSQRSLLDQNYLKTLPHHLFGSWEIEKRKRPYFSIVMQRLLECVPDRLCVKSAFLLKHFKSPDIIICLNAKQQPQIIPNGTMKNISTFTEDDCSVFALQVLSEEELCTNESFRPLGLFYSKAHQLKKLKYIPVIVYPNDSLHQIKTKNEVFEWIVQRAQKTELLLNENLL</sequence>
<reference evidence="1" key="1">
    <citation type="submission" date="2021-02" db="EMBL/GenBank/DDBJ databases">
        <authorList>
            <person name="Nowell W R."/>
        </authorList>
    </citation>
    <scope>NUCLEOTIDE SEQUENCE</scope>
</reference>
<protein>
    <recommendedName>
        <fullName evidence="3">RAP domain-containing protein</fullName>
    </recommendedName>
</protein>
<comment type="caution">
    <text evidence="1">The sequence shown here is derived from an EMBL/GenBank/DDBJ whole genome shotgun (WGS) entry which is preliminary data.</text>
</comment>
<name>A0A820V2H2_9BILA</name>
<gene>
    <name evidence="1" type="ORF">TSG867_LOCUS20565</name>
</gene>
<evidence type="ECO:0000313" key="1">
    <source>
        <dbReference type="EMBL" id="CAF4494424.1"/>
    </source>
</evidence>
<dbReference type="Proteomes" id="UP000663862">
    <property type="component" value="Unassembled WGS sequence"/>
</dbReference>